<dbReference type="Proteomes" id="UP000234275">
    <property type="component" value="Unassembled WGS sequence"/>
</dbReference>
<evidence type="ECO:0000256" key="3">
    <source>
        <dbReference type="ARBA" id="ARBA00048679"/>
    </source>
</evidence>
<dbReference type="EMBL" id="MSFO01000006">
    <property type="protein sequence ID" value="PLB47088.1"/>
    <property type="molecule type" value="Genomic_DNA"/>
</dbReference>
<name>A0A2I2G2I5_9EURO</name>
<dbReference type="VEuPathDB" id="FungiDB:P170DRAFT_511741"/>
<dbReference type="OrthoDB" id="5584477at2759"/>
<evidence type="ECO:0000313" key="6">
    <source>
        <dbReference type="EMBL" id="PLB47088.1"/>
    </source>
</evidence>
<dbReference type="Gene3D" id="1.10.510.10">
    <property type="entry name" value="Transferase(Phosphotransferase) domain 1"/>
    <property type="match status" value="1"/>
</dbReference>
<dbReference type="PANTHER" id="PTHR38248">
    <property type="entry name" value="FUNK1 6"/>
    <property type="match status" value="1"/>
</dbReference>
<evidence type="ECO:0000259" key="5">
    <source>
        <dbReference type="Pfam" id="PF17667"/>
    </source>
</evidence>
<evidence type="ECO:0000313" key="7">
    <source>
        <dbReference type="Proteomes" id="UP000234275"/>
    </source>
</evidence>
<dbReference type="InterPro" id="IPR008266">
    <property type="entry name" value="Tyr_kinase_AS"/>
</dbReference>
<dbReference type="InterPro" id="IPR040976">
    <property type="entry name" value="Pkinase_fungal"/>
</dbReference>
<evidence type="ECO:0000256" key="2">
    <source>
        <dbReference type="ARBA" id="ARBA00047899"/>
    </source>
</evidence>
<evidence type="ECO:0000256" key="1">
    <source>
        <dbReference type="ARBA" id="ARBA00012513"/>
    </source>
</evidence>
<comment type="caution">
    <text evidence="6">The sequence shown here is derived from an EMBL/GenBank/DDBJ whole genome shotgun (WGS) entry which is preliminary data.</text>
</comment>
<feature type="domain" description="Fungal-type protein kinase" evidence="5">
    <location>
        <begin position="240"/>
        <end position="625"/>
    </location>
</feature>
<feature type="region of interest" description="Disordered" evidence="4">
    <location>
        <begin position="462"/>
        <end position="494"/>
    </location>
</feature>
<feature type="region of interest" description="Disordered" evidence="4">
    <location>
        <begin position="576"/>
        <end position="595"/>
    </location>
</feature>
<dbReference type="EC" id="2.7.11.1" evidence="1"/>
<dbReference type="Pfam" id="PF17667">
    <property type="entry name" value="Pkinase_fungal"/>
    <property type="match status" value="1"/>
</dbReference>
<dbReference type="GeneID" id="36562625"/>
<dbReference type="GO" id="GO:0004674">
    <property type="term" value="F:protein serine/threonine kinase activity"/>
    <property type="evidence" value="ECO:0007669"/>
    <property type="project" value="UniProtKB-EC"/>
</dbReference>
<sequence length="724" mass="80630">MDQIIDHKPIGAGLDAFRANLTSVCESRGLPFSVEAILNLSPEDRQDISLDLVLALQALPASRLLPSIGGCKNLFGDLARWSESINSDEFEFDRIVPLLVAVLDREPDAVVWDSLRCGGTTTTTAYAMLEDELGSIYTDVPGFDEAYFGTVDGLQEVAAVVFSKLKDGDDFLYYDETGWIGWPELAEEKQVLDWLIKIIDTIKRIATEMNFLAKDCRSILGWPYQPLQGSATSRQSAVGVVDSRDASSKQSEVNWSNVLIVGTLKRSPEMDTASRTWIGLGRDARDVFTAQDSRRFVLGFTLCGLIMRLWGFDRVGAVSSTPFNINDEGVRFVLSILAFLRMNTEELGYDSTIVSTSDGTRCLDIVRDGQPERLILDGLIRRPSCIAGRATTCWKARREGNKTPLVIKDSWQDPGRKHEGIHGRDDDIQGVVRRGLDLKQGRRYHQDHSTLLTFEAMADSAEAAHSPSTAGHKRTSSHLSPRWSPPKRTCQHDPGENRVHRRVIVQDYGVPIYQARSRLSLLSAIAQCIEGYHSLHLKTGLLHGDISPTNLMLNESSNPVHSHAFLIDLDLALQDQDQHQQHAPPSTPPPRAKPRGTRAFMAIGLLLDERHSYTHDLESFFWICIHHGPTGAVSTRFERWNSTSLSDRELADIKKGIVAHEPDFLVLTRRSFTPFYAPLAPWVNSLRKVVFPRGGRLEVEDVDLSGRMVSLLRDACEDRGVGAG</sequence>
<proteinExistence type="predicted"/>
<keyword evidence="7" id="KW-1185">Reference proteome</keyword>
<comment type="catalytic activity">
    <reaction evidence="2">
        <text>L-threonyl-[protein] + ATP = O-phospho-L-threonyl-[protein] + ADP + H(+)</text>
        <dbReference type="Rhea" id="RHEA:46608"/>
        <dbReference type="Rhea" id="RHEA-COMP:11060"/>
        <dbReference type="Rhea" id="RHEA-COMP:11605"/>
        <dbReference type="ChEBI" id="CHEBI:15378"/>
        <dbReference type="ChEBI" id="CHEBI:30013"/>
        <dbReference type="ChEBI" id="CHEBI:30616"/>
        <dbReference type="ChEBI" id="CHEBI:61977"/>
        <dbReference type="ChEBI" id="CHEBI:456216"/>
        <dbReference type="EC" id="2.7.11.1"/>
    </reaction>
</comment>
<dbReference type="AlphaFoldDB" id="A0A2I2G2I5"/>
<gene>
    <name evidence="6" type="ORF">P170DRAFT_511741</name>
</gene>
<dbReference type="InterPro" id="IPR011009">
    <property type="entry name" value="Kinase-like_dom_sf"/>
</dbReference>
<dbReference type="RefSeq" id="XP_024702390.1">
    <property type="nucleotide sequence ID" value="XM_024854919.1"/>
</dbReference>
<accession>A0A2I2G2I5</accession>
<dbReference type="PANTHER" id="PTHR38248:SF2">
    <property type="entry name" value="FUNK1 11"/>
    <property type="match status" value="1"/>
</dbReference>
<comment type="catalytic activity">
    <reaction evidence="3">
        <text>L-seryl-[protein] + ATP = O-phospho-L-seryl-[protein] + ADP + H(+)</text>
        <dbReference type="Rhea" id="RHEA:17989"/>
        <dbReference type="Rhea" id="RHEA-COMP:9863"/>
        <dbReference type="Rhea" id="RHEA-COMP:11604"/>
        <dbReference type="ChEBI" id="CHEBI:15378"/>
        <dbReference type="ChEBI" id="CHEBI:29999"/>
        <dbReference type="ChEBI" id="CHEBI:30616"/>
        <dbReference type="ChEBI" id="CHEBI:83421"/>
        <dbReference type="ChEBI" id="CHEBI:456216"/>
        <dbReference type="EC" id="2.7.11.1"/>
    </reaction>
</comment>
<protein>
    <recommendedName>
        <fullName evidence="1">non-specific serine/threonine protein kinase</fullName>
        <ecNumber evidence="1">2.7.11.1</ecNumber>
    </recommendedName>
</protein>
<reference evidence="6 7" key="1">
    <citation type="submission" date="2016-12" db="EMBL/GenBank/DDBJ databases">
        <title>The genomes of Aspergillus section Nigri reveals drivers in fungal speciation.</title>
        <authorList>
            <consortium name="DOE Joint Genome Institute"/>
            <person name="Vesth T.C."/>
            <person name="Nybo J."/>
            <person name="Theobald S."/>
            <person name="Brandl J."/>
            <person name="Frisvad J.C."/>
            <person name="Nielsen K.F."/>
            <person name="Lyhne E.K."/>
            <person name="Kogle M.E."/>
            <person name="Kuo A."/>
            <person name="Riley R."/>
            <person name="Clum A."/>
            <person name="Nolan M."/>
            <person name="Lipzen A."/>
            <person name="Salamov A."/>
            <person name="Henrissat B."/>
            <person name="Wiebenga A."/>
            <person name="De Vries R.P."/>
            <person name="Grigoriev I.V."/>
            <person name="Mortensen U.H."/>
            <person name="Andersen M.R."/>
            <person name="Baker S.E."/>
        </authorList>
    </citation>
    <scope>NUCLEOTIDE SEQUENCE [LARGE SCALE GENOMIC DNA]</scope>
    <source>
        <strain evidence="6 7">IBT 23096</strain>
    </source>
</reference>
<dbReference type="STRING" id="1392250.A0A2I2G2I5"/>
<organism evidence="6 7">
    <name type="scientific">Aspergillus steynii IBT 23096</name>
    <dbReference type="NCBI Taxonomy" id="1392250"/>
    <lineage>
        <taxon>Eukaryota</taxon>
        <taxon>Fungi</taxon>
        <taxon>Dikarya</taxon>
        <taxon>Ascomycota</taxon>
        <taxon>Pezizomycotina</taxon>
        <taxon>Eurotiomycetes</taxon>
        <taxon>Eurotiomycetidae</taxon>
        <taxon>Eurotiales</taxon>
        <taxon>Aspergillaceae</taxon>
        <taxon>Aspergillus</taxon>
        <taxon>Aspergillus subgen. Circumdati</taxon>
    </lineage>
</organism>
<dbReference type="PROSITE" id="PS00109">
    <property type="entry name" value="PROTEIN_KINASE_TYR"/>
    <property type="match status" value="1"/>
</dbReference>
<dbReference type="SUPFAM" id="SSF56112">
    <property type="entry name" value="Protein kinase-like (PK-like)"/>
    <property type="match status" value="1"/>
</dbReference>
<evidence type="ECO:0000256" key="4">
    <source>
        <dbReference type="SAM" id="MobiDB-lite"/>
    </source>
</evidence>